<protein>
    <submittedName>
        <fullName evidence="1">Uncharacterized protein</fullName>
    </submittedName>
</protein>
<evidence type="ECO:0000313" key="2">
    <source>
        <dbReference type="Proteomes" id="UP000607397"/>
    </source>
</evidence>
<keyword evidence="2" id="KW-1185">Reference proteome</keyword>
<reference evidence="1" key="1">
    <citation type="submission" date="2019-12" db="EMBL/GenBank/DDBJ databases">
        <title>High-Quality draft genome sequences of three cyanobacteria isolated from the limestone walls of the Old Cathedral of Coimbra.</title>
        <authorList>
            <person name="Tiago I."/>
            <person name="Soares F."/>
            <person name="Portugal A."/>
        </authorList>
    </citation>
    <scope>NUCLEOTIDE SEQUENCE [LARGE SCALE GENOMIC DNA]</scope>
    <source>
        <strain evidence="1">C</strain>
    </source>
</reference>
<dbReference type="Proteomes" id="UP000607397">
    <property type="component" value="Unassembled WGS sequence"/>
</dbReference>
<comment type="caution">
    <text evidence="1">The sequence shown here is derived from an EMBL/GenBank/DDBJ whole genome shotgun (WGS) entry which is preliminary data.</text>
</comment>
<dbReference type="RefSeq" id="WP_161823470.1">
    <property type="nucleotide sequence ID" value="NZ_WVIC01000001.1"/>
</dbReference>
<evidence type="ECO:0000313" key="1">
    <source>
        <dbReference type="EMBL" id="NCJ04998.1"/>
    </source>
</evidence>
<organism evidence="1 2">
    <name type="scientific">Petrachloros mirabilis ULC683</name>
    <dbReference type="NCBI Taxonomy" id="2781853"/>
    <lineage>
        <taxon>Bacteria</taxon>
        <taxon>Bacillati</taxon>
        <taxon>Cyanobacteriota</taxon>
        <taxon>Cyanophyceae</taxon>
        <taxon>Synechococcales</taxon>
        <taxon>Petrachlorosaceae</taxon>
        <taxon>Petrachloros</taxon>
        <taxon>Petrachloros mirabilis</taxon>
    </lineage>
</organism>
<gene>
    <name evidence="1" type="ORF">GS597_00365</name>
</gene>
<proteinExistence type="predicted"/>
<dbReference type="AlphaFoldDB" id="A0A8K2AN90"/>
<dbReference type="EMBL" id="WVIC01000001">
    <property type="protein sequence ID" value="NCJ04998.1"/>
    <property type="molecule type" value="Genomic_DNA"/>
</dbReference>
<name>A0A8K2AN90_9CYAN</name>
<accession>A0A8K2AN90</accession>
<sequence length="93" mass="10289">MAYAQRNSDALTDVAVSPLPTLSTSLLASARHVYKNYCQVHLHPQRPLGVAVNCETYRGQLIFSGQPILLPHEQFVSMEALDHLESELAEEGL</sequence>